<organism evidence="1 2">
    <name type="scientific">Nonomuraea cypriaca</name>
    <dbReference type="NCBI Taxonomy" id="1187855"/>
    <lineage>
        <taxon>Bacteria</taxon>
        <taxon>Bacillati</taxon>
        <taxon>Actinomycetota</taxon>
        <taxon>Actinomycetes</taxon>
        <taxon>Streptosporangiales</taxon>
        <taxon>Streptosporangiaceae</taxon>
        <taxon>Nonomuraea</taxon>
    </lineage>
</organism>
<gene>
    <name evidence="1" type="ORF">ITP53_13935</name>
</gene>
<name>A0A931A7X0_9ACTN</name>
<dbReference type="RefSeq" id="WP_195895789.1">
    <property type="nucleotide sequence ID" value="NZ_JADOGI010000033.1"/>
</dbReference>
<dbReference type="Proteomes" id="UP000605361">
    <property type="component" value="Unassembled WGS sequence"/>
</dbReference>
<comment type="caution">
    <text evidence="1">The sequence shown here is derived from an EMBL/GenBank/DDBJ whole genome shotgun (WGS) entry which is preliminary data.</text>
</comment>
<protein>
    <submittedName>
        <fullName evidence="1">Uncharacterized protein</fullName>
    </submittedName>
</protein>
<reference evidence="1" key="1">
    <citation type="submission" date="2020-11" db="EMBL/GenBank/DDBJ databases">
        <title>Whole-genome analyses of Nonomuraea sp. K274.</title>
        <authorList>
            <person name="Veyisoglu A."/>
        </authorList>
    </citation>
    <scope>NUCLEOTIDE SEQUENCE</scope>
    <source>
        <strain evidence="1">K274</strain>
    </source>
</reference>
<keyword evidence="2" id="KW-1185">Reference proteome</keyword>
<dbReference type="AlphaFoldDB" id="A0A931A7X0"/>
<accession>A0A931A7X0</accession>
<evidence type="ECO:0000313" key="1">
    <source>
        <dbReference type="EMBL" id="MBF8186823.1"/>
    </source>
</evidence>
<dbReference type="EMBL" id="JADOGI010000033">
    <property type="protein sequence ID" value="MBF8186823.1"/>
    <property type="molecule type" value="Genomic_DNA"/>
</dbReference>
<evidence type="ECO:0000313" key="2">
    <source>
        <dbReference type="Proteomes" id="UP000605361"/>
    </source>
</evidence>
<proteinExistence type="predicted"/>
<sequence length="121" mass="13391">MPRITVTPAAREALRDDEVVYFDWHVTGLCCADAGEFSVRSLRRSRLPRRARGLDAGGLVYAHPTAWVHLAELPVTIDCRPLWRWRRFTTDLPPDAGLRCCLGRPLSGPASDSVSGPVPGR</sequence>